<keyword evidence="1" id="KW-0472">Membrane</keyword>
<dbReference type="InterPro" id="IPR013103">
    <property type="entry name" value="RVT_2"/>
</dbReference>
<evidence type="ECO:0000313" key="4">
    <source>
        <dbReference type="Proteomes" id="UP000247409"/>
    </source>
</evidence>
<keyword evidence="1" id="KW-0812">Transmembrane</keyword>
<reference evidence="3 4" key="1">
    <citation type="journal article" date="2018" name="Mol. Biol. Evol.">
        <title>Analysis of the draft genome of the red seaweed Gracilariopsis chorda provides insights into genome size evolution in Rhodophyta.</title>
        <authorList>
            <person name="Lee J."/>
            <person name="Yang E.C."/>
            <person name="Graf L."/>
            <person name="Yang J.H."/>
            <person name="Qiu H."/>
            <person name="Zel Zion U."/>
            <person name="Chan C.X."/>
            <person name="Stephens T.G."/>
            <person name="Weber A.P.M."/>
            <person name="Boo G.H."/>
            <person name="Boo S.M."/>
            <person name="Kim K.M."/>
            <person name="Shin Y."/>
            <person name="Jung M."/>
            <person name="Lee S.J."/>
            <person name="Yim H.S."/>
            <person name="Lee J.H."/>
            <person name="Bhattacharya D."/>
            <person name="Yoon H.S."/>
        </authorList>
    </citation>
    <scope>NUCLEOTIDE SEQUENCE [LARGE SCALE GENOMIC DNA]</scope>
    <source>
        <strain evidence="3 4">SKKU-2015</strain>
        <tissue evidence="3">Whole body</tissue>
    </source>
</reference>
<dbReference type="STRING" id="448386.A0A2V3IYL5"/>
<evidence type="ECO:0000256" key="1">
    <source>
        <dbReference type="SAM" id="Phobius"/>
    </source>
</evidence>
<feature type="transmembrane region" description="Helical" evidence="1">
    <location>
        <begin position="20"/>
        <end position="44"/>
    </location>
</feature>
<dbReference type="Proteomes" id="UP000247409">
    <property type="component" value="Unassembled WGS sequence"/>
</dbReference>
<name>A0A2V3IYL5_9FLOR</name>
<evidence type="ECO:0000313" key="3">
    <source>
        <dbReference type="EMBL" id="PXF47153.1"/>
    </source>
</evidence>
<dbReference type="EMBL" id="NBIV01000028">
    <property type="protein sequence ID" value="PXF47153.1"/>
    <property type="molecule type" value="Genomic_DNA"/>
</dbReference>
<dbReference type="Pfam" id="PF07727">
    <property type="entry name" value="RVT_2"/>
    <property type="match status" value="1"/>
</dbReference>
<keyword evidence="4" id="KW-1185">Reference proteome</keyword>
<protein>
    <submittedName>
        <fullName evidence="3">Retrovirus-related Pol polyprotein from transposon TNT 1-94</fullName>
    </submittedName>
</protein>
<keyword evidence="1" id="KW-1133">Transmembrane helix</keyword>
<sequence>MDREKGTIFHNSTSLQQTSIRVILAIATIFGFHILSTDITQAYIQSATKLMPDIYILSTKQFELAPNQLLKFLRHLYVLTESGEYWNYTFSEHMKKDLGMIRAVGDLSLLLKRFNEKLAGLAGTYVDDSMLLGNKKFLDSARATAERFESEENTLDHFVFAGQEISTMD</sequence>
<gene>
    <name evidence="3" type="ORF">BWQ96_03095</name>
</gene>
<accession>A0A2V3IYL5</accession>
<feature type="domain" description="Reverse transcriptase Ty1/copia-type" evidence="2">
    <location>
        <begin position="15"/>
        <end position="135"/>
    </location>
</feature>
<organism evidence="3 4">
    <name type="scientific">Gracilariopsis chorda</name>
    <dbReference type="NCBI Taxonomy" id="448386"/>
    <lineage>
        <taxon>Eukaryota</taxon>
        <taxon>Rhodophyta</taxon>
        <taxon>Florideophyceae</taxon>
        <taxon>Rhodymeniophycidae</taxon>
        <taxon>Gracilariales</taxon>
        <taxon>Gracilariaceae</taxon>
        <taxon>Gracilariopsis</taxon>
    </lineage>
</organism>
<dbReference type="AlphaFoldDB" id="A0A2V3IYL5"/>
<evidence type="ECO:0000259" key="2">
    <source>
        <dbReference type="Pfam" id="PF07727"/>
    </source>
</evidence>
<proteinExistence type="predicted"/>
<dbReference type="OrthoDB" id="414945at2759"/>
<comment type="caution">
    <text evidence="3">The sequence shown here is derived from an EMBL/GenBank/DDBJ whole genome shotgun (WGS) entry which is preliminary data.</text>
</comment>